<dbReference type="OrthoDB" id="4288730at2"/>
<dbReference type="RefSeq" id="WP_106213706.1">
    <property type="nucleotide sequence ID" value="NZ_PVTL01000007.1"/>
</dbReference>
<sequence>MKPSTTTAGRAWLTNFDAPDRDAAALLIDSLEIHDHVAIMSALSERVRRLVSSDASAAPAVLVPIRSIEDLPNLSDINSHHVAYRTYDPGAGFPALPGSEADIGAMSRALIENNSSLFISPEHDIEALRFLKPRTFCLLVDYSGSGNQAAKFAQTFRANSTIASWISFGYVRLKVVAYAANLEASRRFESQTHVDFESHTIAKSAMSADWTQEERDRITRVCIDYSSDQVSESPLGYHDSFGLYLTNMRVPNNLPQILIRSGGPFPGLFAGREIPASFVNELRSYRPTPSLDRTLRSLGADALAERLKERTRPVQALRALAALQLLDYGFDEDQVWAMLGLGDDAAVELRTTLIALECITIDNKVTKRGRAELQRATNLGRPVSRYVHTRRSPVGYEPTQLR</sequence>
<gene>
    <name evidence="2" type="ORF">B0I08_10789</name>
</gene>
<dbReference type="Pfam" id="PF24390">
    <property type="entry name" value="PRTase-CE"/>
    <property type="match status" value="1"/>
</dbReference>
<name>A0A2T0VAL2_9MICO</name>
<proteinExistence type="predicted"/>
<evidence type="ECO:0000313" key="2">
    <source>
        <dbReference type="EMBL" id="PRY67194.1"/>
    </source>
</evidence>
<organism evidence="2 3">
    <name type="scientific">Glaciihabitans tibetensis</name>
    <dbReference type="NCBI Taxonomy" id="1266600"/>
    <lineage>
        <taxon>Bacteria</taxon>
        <taxon>Bacillati</taxon>
        <taxon>Actinomycetota</taxon>
        <taxon>Actinomycetes</taxon>
        <taxon>Micrococcales</taxon>
        <taxon>Microbacteriaceae</taxon>
        <taxon>Glaciihabitans</taxon>
    </lineage>
</organism>
<keyword evidence="3" id="KW-1185">Reference proteome</keyword>
<dbReference type="AlphaFoldDB" id="A0A2T0VAL2"/>
<dbReference type="InterPro" id="IPR056920">
    <property type="entry name" value="PRTase-CE"/>
</dbReference>
<dbReference type="Proteomes" id="UP000237983">
    <property type="component" value="Unassembled WGS sequence"/>
</dbReference>
<feature type="domain" description="PRTase-CE" evidence="1">
    <location>
        <begin position="10"/>
        <end position="263"/>
    </location>
</feature>
<dbReference type="EMBL" id="PVTL01000007">
    <property type="protein sequence ID" value="PRY67194.1"/>
    <property type="molecule type" value="Genomic_DNA"/>
</dbReference>
<evidence type="ECO:0000259" key="1">
    <source>
        <dbReference type="Pfam" id="PF24390"/>
    </source>
</evidence>
<evidence type="ECO:0000313" key="3">
    <source>
        <dbReference type="Proteomes" id="UP000237983"/>
    </source>
</evidence>
<reference evidence="2 3" key="1">
    <citation type="submission" date="2018-03" db="EMBL/GenBank/DDBJ databases">
        <title>Genomic Encyclopedia of Type Strains, Phase III (KMG-III): the genomes of soil and plant-associated and newly described type strains.</title>
        <authorList>
            <person name="Whitman W."/>
        </authorList>
    </citation>
    <scope>NUCLEOTIDE SEQUENCE [LARGE SCALE GENOMIC DNA]</scope>
    <source>
        <strain evidence="2 3">CGMCC 1.12484</strain>
    </source>
</reference>
<protein>
    <recommendedName>
        <fullName evidence="1">PRTase-CE domain-containing protein</fullName>
    </recommendedName>
</protein>
<accession>A0A2T0VAL2</accession>
<comment type="caution">
    <text evidence="2">The sequence shown here is derived from an EMBL/GenBank/DDBJ whole genome shotgun (WGS) entry which is preliminary data.</text>
</comment>